<reference evidence="2 3" key="1">
    <citation type="journal article" date="2018" name="Microbiome">
        <title>Fine metagenomic profile of the Mediterranean stratified and mixed water columns revealed by assembly and recruitment.</title>
        <authorList>
            <person name="Haro-Moreno J.M."/>
            <person name="Lopez-Perez M."/>
            <person name="De La Torre J.R."/>
            <person name="Picazo A."/>
            <person name="Camacho A."/>
            <person name="Rodriguez-Valera F."/>
        </authorList>
    </citation>
    <scope>NUCLEOTIDE SEQUENCE [LARGE SCALE GENOMIC DNA]</scope>
    <source>
        <strain evidence="2">MED-G84</strain>
    </source>
</reference>
<evidence type="ECO:0000256" key="1">
    <source>
        <dbReference type="SAM" id="SignalP"/>
    </source>
</evidence>
<organism evidence="2 3">
    <name type="scientific">SAR86 cluster bacterium</name>
    <dbReference type="NCBI Taxonomy" id="2030880"/>
    <lineage>
        <taxon>Bacteria</taxon>
        <taxon>Pseudomonadati</taxon>
        <taxon>Pseudomonadota</taxon>
        <taxon>Gammaproteobacteria</taxon>
        <taxon>SAR86 cluster</taxon>
    </lineage>
</organism>
<dbReference type="EMBL" id="QOPC01000019">
    <property type="protein sequence ID" value="RCL37685.1"/>
    <property type="molecule type" value="Genomic_DNA"/>
</dbReference>
<evidence type="ECO:0000313" key="3">
    <source>
        <dbReference type="Proteomes" id="UP000253032"/>
    </source>
</evidence>
<feature type="chain" id="PRO_5016819935" description="ABM domain-containing protein" evidence="1">
    <location>
        <begin position="21"/>
        <end position="234"/>
    </location>
</feature>
<gene>
    <name evidence="2" type="ORF">DBW98_03555</name>
</gene>
<evidence type="ECO:0008006" key="4">
    <source>
        <dbReference type="Google" id="ProtNLM"/>
    </source>
</evidence>
<accession>A0A368BKU2</accession>
<protein>
    <recommendedName>
        <fullName evidence="4">ABM domain-containing protein</fullName>
    </recommendedName>
</protein>
<dbReference type="Proteomes" id="UP000253032">
    <property type="component" value="Unassembled WGS sequence"/>
</dbReference>
<keyword evidence="1" id="KW-0732">Signal</keyword>
<comment type="caution">
    <text evidence="2">The sequence shown here is derived from an EMBL/GenBank/DDBJ whole genome shotgun (WGS) entry which is preliminary data.</text>
</comment>
<dbReference type="AlphaFoldDB" id="A0A368BKU2"/>
<evidence type="ECO:0000313" key="2">
    <source>
        <dbReference type="EMBL" id="RCL37685.1"/>
    </source>
</evidence>
<name>A0A368BKU2_9GAMM</name>
<proteinExistence type="predicted"/>
<feature type="signal peptide" evidence="1">
    <location>
        <begin position="1"/>
        <end position="20"/>
    </location>
</feature>
<sequence length="234" mass="25956">MKFILSLGALVLTLNISALEKIHNALAITTDKPFSTLGQIKAMFDGPLGKYMGKRVYVYQNLIDGNDPSTHLIINEYENYDAYQKAIDATSGADPQAGFSWYVTLNELSFKPVANGQDFILATNNEENWEKNSYFMAIGINVTNPSKYAEAWIKMTKETSSLIPNGSSWLSQSYAGASPVTHNVLVGANSYTELMEGMDKIYASDAFARFIEEARPYGKVISRVSSKRIATFKK</sequence>